<organism evidence="1 2">
    <name type="scientific">Kribbella alba</name>
    <dbReference type="NCBI Taxonomy" id="190197"/>
    <lineage>
        <taxon>Bacteria</taxon>
        <taxon>Bacillati</taxon>
        <taxon>Actinomycetota</taxon>
        <taxon>Actinomycetes</taxon>
        <taxon>Propionibacteriales</taxon>
        <taxon>Kribbellaceae</taxon>
        <taxon>Kribbella</taxon>
    </lineage>
</organism>
<reference evidence="1 2" key="1">
    <citation type="journal article" date="2019" name="Int. J. Syst. Evol. Microbiol.">
        <title>The Global Catalogue of Microorganisms (GCM) 10K type strain sequencing project: providing services to taxonomists for standard genome sequencing and annotation.</title>
        <authorList>
            <consortium name="The Broad Institute Genomics Platform"/>
            <consortium name="The Broad Institute Genome Sequencing Center for Infectious Disease"/>
            <person name="Wu L."/>
            <person name="Ma J."/>
        </authorList>
    </citation>
    <scope>NUCLEOTIDE SEQUENCE [LARGE SCALE GENOMIC DNA]</scope>
    <source>
        <strain evidence="1 2">JCM 14306</strain>
    </source>
</reference>
<name>A0ABN2F9U5_9ACTN</name>
<protein>
    <submittedName>
        <fullName evidence="1">Uncharacterized protein</fullName>
    </submittedName>
</protein>
<evidence type="ECO:0000313" key="1">
    <source>
        <dbReference type="EMBL" id="GAA1637024.1"/>
    </source>
</evidence>
<sequence length="100" mass="11281">MAMKARAIDARFNVLEEVALPDELVSWLLDEAGSSGLVRHIDEYGDTYFNSLQVRDFLAEIEAMHPLVPDPVIANSLSELSRLARLAIERPHRFLVFEGD</sequence>
<gene>
    <name evidence="1" type="ORF">GCM10009744_27730</name>
</gene>
<accession>A0ABN2F9U5</accession>
<proteinExistence type="predicted"/>
<keyword evidence="2" id="KW-1185">Reference proteome</keyword>
<dbReference type="Proteomes" id="UP001501319">
    <property type="component" value="Unassembled WGS sequence"/>
</dbReference>
<comment type="caution">
    <text evidence="1">The sequence shown here is derived from an EMBL/GenBank/DDBJ whole genome shotgun (WGS) entry which is preliminary data.</text>
</comment>
<dbReference type="EMBL" id="BAAANE010000004">
    <property type="protein sequence ID" value="GAA1637024.1"/>
    <property type="molecule type" value="Genomic_DNA"/>
</dbReference>
<evidence type="ECO:0000313" key="2">
    <source>
        <dbReference type="Proteomes" id="UP001501319"/>
    </source>
</evidence>